<proteinExistence type="inferred from homology"/>
<dbReference type="SMART" id="SM00268">
    <property type="entry name" value="ACTIN"/>
    <property type="match status" value="1"/>
</dbReference>
<dbReference type="OrthoDB" id="74201at2759"/>
<evidence type="ECO:0000256" key="1">
    <source>
        <dbReference type="RuleBase" id="RU000487"/>
    </source>
</evidence>
<dbReference type="STRING" id="296587.C1DYY6"/>
<dbReference type="Pfam" id="PF00022">
    <property type="entry name" value="Actin"/>
    <property type="match status" value="2"/>
</dbReference>
<sequence>MATTIGDNAVVIDYDDDFIRAGYAVPEREPGVLQPALVRPAGSGAGGETSRPIRDRRVEDWDQLEALLADVFYRQCAWVKGDEGACLITEPMFTSKADRERLTQMMFESFNVSGLYVAEQPVAALYAVGKVTGVSVDVGYSVTDVAPVVEGSLVSPAAQRCEAGHSLVTAELIARCGEEHRRLREHERDAVRDATAAVTPSRDDASGDDVPLRDETYTLPDGRKVSVPGAARRECVERGLFRPSDRAGLVDAAAAAIAACPAEQRRAVVDAVGVCGAWAGRTEGLDARILADLEQQLPPSMKPFLASTPEYMPTGTARWAPWIGGAILSKVVFTHNQHVTKVEYQETGPSVAAKLKG</sequence>
<accession>C1DYY6</accession>
<protein>
    <submittedName>
        <fullName evidence="3">Actin superfamily</fullName>
    </submittedName>
</protein>
<keyword evidence="4" id="KW-1185">Reference proteome</keyword>
<name>C1DYY6_MICCC</name>
<comment type="similarity">
    <text evidence="1">Belongs to the actin family.</text>
</comment>
<gene>
    <name evidence="3" type="ORF">MICPUN_78863</name>
</gene>
<dbReference type="OMA" id="YMPENML"/>
<dbReference type="PANTHER" id="PTHR11937">
    <property type="entry name" value="ACTIN"/>
    <property type="match status" value="1"/>
</dbReference>
<dbReference type="KEGG" id="mis:MICPUN_78863"/>
<dbReference type="eggNOG" id="KOG0676">
    <property type="taxonomic scope" value="Eukaryota"/>
</dbReference>
<feature type="compositionally biased region" description="Basic and acidic residues" evidence="2">
    <location>
        <begin position="201"/>
        <end position="213"/>
    </location>
</feature>
<dbReference type="RefSeq" id="XP_002499766.1">
    <property type="nucleotide sequence ID" value="XM_002499720.1"/>
</dbReference>
<reference evidence="3 4" key="1">
    <citation type="journal article" date="2009" name="Science">
        <title>Green evolution and dynamic adaptations revealed by genomes of the marine picoeukaryotes Micromonas.</title>
        <authorList>
            <person name="Worden A.Z."/>
            <person name="Lee J.H."/>
            <person name="Mock T."/>
            <person name="Rouze P."/>
            <person name="Simmons M.P."/>
            <person name="Aerts A.L."/>
            <person name="Allen A.E."/>
            <person name="Cuvelier M.L."/>
            <person name="Derelle E."/>
            <person name="Everett M.V."/>
            <person name="Foulon E."/>
            <person name="Grimwood J."/>
            <person name="Gundlach H."/>
            <person name="Henrissat B."/>
            <person name="Napoli C."/>
            <person name="McDonald S.M."/>
            <person name="Parker M.S."/>
            <person name="Rombauts S."/>
            <person name="Salamov A."/>
            <person name="Von Dassow P."/>
            <person name="Badger J.H."/>
            <person name="Coutinho P.M."/>
            <person name="Demir E."/>
            <person name="Dubchak I."/>
            <person name="Gentemann C."/>
            <person name="Eikrem W."/>
            <person name="Gready J.E."/>
            <person name="John U."/>
            <person name="Lanier W."/>
            <person name="Lindquist E.A."/>
            <person name="Lucas S."/>
            <person name="Mayer K.F."/>
            <person name="Moreau H."/>
            <person name="Not F."/>
            <person name="Otillar R."/>
            <person name="Panaud O."/>
            <person name="Pangilinan J."/>
            <person name="Paulsen I."/>
            <person name="Piegu B."/>
            <person name="Poliakov A."/>
            <person name="Robbens S."/>
            <person name="Schmutz J."/>
            <person name="Toulza E."/>
            <person name="Wyss T."/>
            <person name="Zelensky A."/>
            <person name="Zhou K."/>
            <person name="Armbrust E.V."/>
            <person name="Bhattacharya D."/>
            <person name="Goodenough U.W."/>
            <person name="Van de Peer Y."/>
            <person name="Grigoriev I.V."/>
        </authorList>
    </citation>
    <scope>NUCLEOTIDE SEQUENCE [LARGE SCALE GENOMIC DNA]</scope>
    <source>
        <strain evidence="4">RCC299 / NOUM17</strain>
    </source>
</reference>
<feature type="region of interest" description="Disordered" evidence="2">
    <location>
        <begin position="187"/>
        <end position="213"/>
    </location>
</feature>
<dbReference type="InterPro" id="IPR004000">
    <property type="entry name" value="Actin"/>
</dbReference>
<dbReference type="InParanoid" id="C1DYY6"/>
<dbReference type="GeneID" id="8241443"/>
<evidence type="ECO:0000313" key="4">
    <source>
        <dbReference type="Proteomes" id="UP000002009"/>
    </source>
</evidence>
<dbReference type="Gene3D" id="3.90.640.10">
    <property type="entry name" value="Actin, Chain A, domain 4"/>
    <property type="match status" value="1"/>
</dbReference>
<dbReference type="Proteomes" id="UP000002009">
    <property type="component" value="Chromosome 2"/>
</dbReference>
<evidence type="ECO:0000313" key="3">
    <source>
        <dbReference type="EMBL" id="ACO61024.1"/>
    </source>
</evidence>
<dbReference type="CDD" id="cd10209">
    <property type="entry name" value="ASKHA_NBD_AtARP7-like"/>
    <property type="match status" value="1"/>
</dbReference>
<dbReference type="FunCoup" id="C1DYY6">
    <property type="interactions" value="710"/>
</dbReference>
<organism evidence="3 4">
    <name type="scientific">Micromonas commoda (strain RCC299 / NOUM17 / CCMP2709)</name>
    <name type="common">Picoplanktonic green alga</name>
    <dbReference type="NCBI Taxonomy" id="296587"/>
    <lineage>
        <taxon>Eukaryota</taxon>
        <taxon>Viridiplantae</taxon>
        <taxon>Chlorophyta</taxon>
        <taxon>Mamiellophyceae</taxon>
        <taxon>Mamiellales</taxon>
        <taxon>Mamiellaceae</taxon>
        <taxon>Micromonas</taxon>
    </lineage>
</organism>
<dbReference type="AlphaFoldDB" id="C1DYY6"/>
<dbReference type="SUPFAM" id="SSF53067">
    <property type="entry name" value="Actin-like ATPase domain"/>
    <property type="match status" value="2"/>
</dbReference>
<evidence type="ECO:0000256" key="2">
    <source>
        <dbReference type="SAM" id="MobiDB-lite"/>
    </source>
</evidence>
<dbReference type="InterPro" id="IPR043129">
    <property type="entry name" value="ATPase_NBD"/>
</dbReference>
<dbReference type="Gene3D" id="3.30.420.40">
    <property type="match status" value="2"/>
</dbReference>
<dbReference type="EMBL" id="CP001323">
    <property type="protein sequence ID" value="ACO61024.1"/>
    <property type="molecule type" value="Genomic_DNA"/>
</dbReference>